<protein>
    <submittedName>
        <fullName evidence="2">Uncharacterized protein</fullName>
    </submittedName>
</protein>
<evidence type="ECO:0000313" key="2">
    <source>
        <dbReference type="EMBL" id="JAH96773.1"/>
    </source>
</evidence>
<keyword evidence="1" id="KW-0812">Transmembrane</keyword>
<reference evidence="2" key="2">
    <citation type="journal article" date="2015" name="Fish Shellfish Immunol.">
        <title>Early steps in the European eel (Anguilla anguilla)-Vibrio vulnificus interaction in the gills: Role of the RtxA13 toxin.</title>
        <authorList>
            <person name="Callol A."/>
            <person name="Pajuelo D."/>
            <person name="Ebbesson L."/>
            <person name="Teles M."/>
            <person name="MacKenzie S."/>
            <person name="Amaro C."/>
        </authorList>
    </citation>
    <scope>NUCLEOTIDE SEQUENCE</scope>
</reference>
<accession>A0A0E9X528</accession>
<organism evidence="2">
    <name type="scientific">Anguilla anguilla</name>
    <name type="common">European freshwater eel</name>
    <name type="synonym">Muraena anguilla</name>
    <dbReference type="NCBI Taxonomy" id="7936"/>
    <lineage>
        <taxon>Eukaryota</taxon>
        <taxon>Metazoa</taxon>
        <taxon>Chordata</taxon>
        <taxon>Craniata</taxon>
        <taxon>Vertebrata</taxon>
        <taxon>Euteleostomi</taxon>
        <taxon>Actinopterygii</taxon>
        <taxon>Neopterygii</taxon>
        <taxon>Teleostei</taxon>
        <taxon>Anguilliformes</taxon>
        <taxon>Anguillidae</taxon>
        <taxon>Anguilla</taxon>
    </lineage>
</organism>
<evidence type="ECO:0000256" key="1">
    <source>
        <dbReference type="SAM" id="Phobius"/>
    </source>
</evidence>
<sequence>MGIQGTWEMPHLPHACRQNAGKARFMQNEYSPWAVCLRLLGLFWTGIFFSYLFIYFLPTLHVLLDVFVYLHISYFIPTQFCTFMFVCFIKN</sequence>
<feature type="transmembrane region" description="Helical" evidence="1">
    <location>
        <begin position="32"/>
        <end position="54"/>
    </location>
</feature>
<dbReference type="AlphaFoldDB" id="A0A0E9X528"/>
<feature type="transmembrane region" description="Helical" evidence="1">
    <location>
        <begin position="66"/>
        <end position="89"/>
    </location>
</feature>
<dbReference type="EMBL" id="GBXM01011804">
    <property type="protein sequence ID" value="JAH96773.1"/>
    <property type="molecule type" value="Transcribed_RNA"/>
</dbReference>
<name>A0A0E9X528_ANGAN</name>
<keyword evidence="1" id="KW-0472">Membrane</keyword>
<reference evidence="2" key="1">
    <citation type="submission" date="2014-11" db="EMBL/GenBank/DDBJ databases">
        <authorList>
            <person name="Amaro Gonzalez C."/>
        </authorList>
    </citation>
    <scope>NUCLEOTIDE SEQUENCE</scope>
</reference>
<proteinExistence type="predicted"/>
<keyword evidence="1" id="KW-1133">Transmembrane helix</keyword>